<dbReference type="RefSeq" id="WP_085752620.1">
    <property type="nucleotide sequence ID" value="NZ_BSPR01000020.1"/>
</dbReference>
<name>A0A1W6LDL4_9BURK</name>
<gene>
    <name evidence="1" type="ORF">A4W93_21775</name>
</gene>
<accession>A0A1W6LDL4</accession>
<evidence type="ECO:0000313" key="1">
    <source>
        <dbReference type="EMBL" id="ARN22317.1"/>
    </source>
</evidence>
<dbReference type="EMBL" id="CP015118">
    <property type="protein sequence ID" value="ARN22317.1"/>
    <property type="molecule type" value="Genomic_DNA"/>
</dbReference>
<dbReference type="STRING" id="946333.A4W93_21775"/>
<dbReference type="Proteomes" id="UP000193427">
    <property type="component" value="Chromosome"/>
</dbReference>
<keyword evidence="2" id="KW-1185">Reference proteome</keyword>
<dbReference type="OrthoDB" id="8593220at2"/>
<dbReference type="KEGG" id="rgu:A4W93_21775"/>
<evidence type="ECO:0008006" key="3">
    <source>
        <dbReference type="Google" id="ProtNLM"/>
    </source>
</evidence>
<protein>
    <recommendedName>
        <fullName evidence="3">BON domain-containing protein</fullName>
    </recommendedName>
</protein>
<organism evidence="1 2">
    <name type="scientific">Piscinibacter gummiphilus</name>
    <dbReference type="NCBI Taxonomy" id="946333"/>
    <lineage>
        <taxon>Bacteria</taxon>
        <taxon>Pseudomonadati</taxon>
        <taxon>Pseudomonadota</taxon>
        <taxon>Betaproteobacteria</taxon>
        <taxon>Burkholderiales</taxon>
        <taxon>Sphaerotilaceae</taxon>
        <taxon>Piscinibacter</taxon>
    </lineage>
</organism>
<proteinExistence type="predicted"/>
<evidence type="ECO:0000313" key="2">
    <source>
        <dbReference type="Proteomes" id="UP000193427"/>
    </source>
</evidence>
<reference evidence="1 2" key="1">
    <citation type="submission" date="2016-04" db="EMBL/GenBank/DDBJ databases">
        <title>Complete genome sequence of natural rubber-degrading, novel Gram-negative bacterium, Rhizobacter gummiphilus strain NS21.</title>
        <authorList>
            <person name="Tabata M."/>
            <person name="Kasai D."/>
            <person name="Fukuda M."/>
        </authorList>
    </citation>
    <scope>NUCLEOTIDE SEQUENCE [LARGE SCALE GENOMIC DNA]</scope>
    <source>
        <strain evidence="1 2">NS21</strain>
    </source>
</reference>
<dbReference type="AlphaFoldDB" id="A0A1W6LDL4"/>
<sequence length="179" mass="19354">MVPLARVLVVILAAGSTSLPCHGEEPPTEQRNWFGDPFFQVSAQGPGCPLPRGPFRTAQQRDVQSHNRAERGTTCWLAGTCSRPNAFHYDQDIALAFRAQAARFPALFKGTALWVTVQGRIVFVEGCVTRAATVAALEDFTWTVPDVGHVIVRVRVGAKGEVPYPVLAAASGSDAGRRR</sequence>